<accession>A0ABT3GAC0</accession>
<proteinExistence type="predicted"/>
<keyword evidence="3" id="KW-1185">Reference proteome</keyword>
<keyword evidence="1" id="KW-1133">Transmembrane helix</keyword>
<keyword evidence="1" id="KW-0472">Membrane</keyword>
<keyword evidence="1" id="KW-0812">Transmembrane</keyword>
<feature type="transmembrane region" description="Helical" evidence="1">
    <location>
        <begin position="94"/>
        <end position="114"/>
    </location>
</feature>
<evidence type="ECO:0000313" key="2">
    <source>
        <dbReference type="EMBL" id="MCW1916175.1"/>
    </source>
</evidence>
<evidence type="ECO:0000313" key="3">
    <source>
        <dbReference type="Proteomes" id="UP001165653"/>
    </source>
</evidence>
<feature type="transmembrane region" description="Helical" evidence="1">
    <location>
        <begin position="52"/>
        <end position="73"/>
    </location>
</feature>
<dbReference type="EMBL" id="JAPDDR010000013">
    <property type="protein sequence ID" value="MCW1916175.1"/>
    <property type="molecule type" value="Genomic_DNA"/>
</dbReference>
<name>A0ABT3GAC0_9BACT</name>
<sequence length="240" mass="26341">MSRRKPSGRRNLFILKPSPPNAFVLGALLIYPGLAVHTVTSMTTGDLLKIGLWWPLILSACLVPAAIFPVLILRAIVTSLSRRGRWPLWLGSKTILGVASAISLALAGAGLYSATPRQRYLKLVGNGDNDGASEIKASGFNSFLATRWLVTFKIDQQGAERIRTRWELEETKPFSLKERIARDPVFSSSGSALLAEPPGAQGVKCFIKKSDSTKTSTKTWITFAVRDSDGQAWFFRGYQN</sequence>
<organism evidence="2 3">
    <name type="scientific">Luteolibacter rhizosphaerae</name>
    <dbReference type="NCBI Taxonomy" id="2989719"/>
    <lineage>
        <taxon>Bacteria</taxon>
        <taxon>Pseudomonadati</taxon>
        <taxon>Verrucomicrobiota</taxon>
        <taxon>Verrucomicrobiia</taxon>
        <taxon>Verrucomicrobiales</taxon>
        <taxon>Verrucomicrobiaceae</taxon>
        <taxon>Luteolibacter</taxon>
    </lineage>
</organism>
<protein>
    <submittedName>
        <fullName evidence="2">Uncharacterized protein</fullName>
    </submittedName>
</protein>
<evidence type="ECO:0000256" key="1">
    <source>
        <dbReference type="SAM" id="Phobius"/>
    </source>
</evidence>
<reference evidence="2" key="1">
    <citation type="submission" date="2022-10" db="EMBL/GenBank/DDBJ databases">
        <title>Luteolibacter sp. GHJ8, whole genome shotgun sequencing project.</title>
        <authorList>
            <person name="Zhao G."/>
            <person name="Shen L."/>
        </authorList>
    </citation>
    <scope>NUCLEOTIDE SEQUENCE</scope>
    <source>
        <strain evidence="2">GHJ8</strain>
    </source>
</reference>
<comment type="caution">
    <text evidence="2">The sequence shown here is derived from an EMBL/GenBank/DDBJ whole genome shotgun (WGS) entry which is preliminary data.</text>
</comment>
<dbReference type="Proteomes" id="UP001165653">
    <property type="component" value="Unassembled WGS sequence"/>
</dbReference>
<dbReference type="RefSeq" id="WP_264515744.1">
    <property type="nucleotide sequence ID" value="NZ_JAPDDR010000013.1"/>
</dbReference>
<feature type="transmembrane region" description="Helical" evidence="1">
    <location>
        <begin position="21"/>
        <end position="40"/>
    </location>
</feature>
<gene>
    <name evidence="2" type="ORF">OJ996_21475</name>
</gene>